<dbReference type="Proteomes" id="UP000663852">
    <property type="component" value="Unassembled WGS sequence"/>
</dbReference>
<evidence type="ECO:0000313" key="3">
    <source>
        <dbReference type="Proteomes" id="UP000663828"/>
    </source>
</evidence>
<gene>
    <name evidence="1" type="ORF">EDS130_LOCUS41722</name>
    <name evidence="2" type="ORF">XAT740_LOCUS55238</name>
</gene>
<organism evidence="2 3">
    <name type="scientific">Adineta ricciae</name>
    <name type="common">Rotifer</name>
    <dbReference type="NCBI Taxonomy" id="249248"/>
    <lineage>
        <taxon>Eukaryota</taxon>
        <taxon>Metazoa</taxon>
        <taxon>Spiralia</taxon>
        <taxon>Gnathifera</taxon>
        <taxon>Rotifera</taxon>
        <taxon>Eurotatoria</taxon>
        <taxon>Bdelloidea</taxon>
        <taxon>Adinetida</taxon>
        <taxon>Adinetidae</taxon>
        <taxon>Adineta</taxon>
    </lineage>
</organism>
<evidence type="ECO:0000313" key="2">
    <source>
        <dbReference type="EMBL" id="CAF1652370.1"/>
    </source>
</evidence>
<dbReference type="OrthoDB" id="10513524at2759"/>
<dbReference type="AlphaFoldDB" id="A0A816EVA4"/>
<dbReference type="EMBL" id="CAJNOJ010000565">
    <property type="protein sequence ID" value="CAF1486042.1"/>
    <property type="molecule type" value="Genomic_DNA"/>
</dbReference>
<evidence type="ECO:0000313" key="1">
    <source>
        <dbReference type="EMBL" id="CAF1486042.1"/>
    </source>
</evidence>
<dbReference type="Proteomes" id="UP000663828">
    <property type="component" value="Unassembled WGS sequence"/>
</dbReference>
<comment type="caution">
    <text evidence="2">The sequence shown here is derived from an EMBL/GenBank/DDBJ whole genome shotgun (WGS) entry which is preliminary data.</text>
</comment>
<proteinExistence type="predicted"/>
<accession>A0A816EVA4</accession>
<sequence length="166" mass="19643">MRLFTNSSISDLMQQPDFIDLQFIFIKDRYAPDELLTKFDIDISQFSFDGKRLYCTMAAAQGIRTGTIIHYALHDDDVDFASIAIRIGKYVRRGFRLLYSVQFNIKRFDMTPLYISKKCFPLRPRSTNPMLDPIGSDRIRPSNKIRLDSWKRNCIIFRLEKFRRLL</sequence>
<name>A0A816EVA4_ADIRI</name>
<protein>
    <submittedName>
        <fullName evidence="2">Uncharacterized protein</fullName>
    </submittedName>
</protein>
<keyword evidence="3" id="KW-1185">Reference proteome</keyword>
<reference evidence="2" key="1">
    <citation type="submission" date="2021-02" db="EMBL/GenBank/DDBJ databases">
        <authorList>
            <person name="Nowell W R."/>
        </authorList>
    </citation>
    <scope>NUCLEOTIDE SEQUENCE</scope>
</reference>
<dbReference type="EMBL" id="CAJNOR010010260">
    <property type="protein sequence ID" value="CAF1652370.1"/>
    <property type="molecule type" value="Genomic_DNA"/>
</dbReference>